<evidence type="ECO:0000313" key="5">
    <source>
        <dbReference type="Proteomes" id="UP000512182"/>
    </source>
</evidence>
<dbReference type="EMBL" id="UWXJ01000004">
    <property type="protein sequence ID" value="VCZ29068.1"/>
    <property type="molecule type" value="Genomic_DNA"/>
</dbReference>
<reference evidence="1" key="3">
    <citation type="submission" date="2023-07" db="EMBL/GenBank/DDBJ databases">
        <title>High risk of intestinal colonization with ESBL-producing Escherichia coli among soldiers of military contingents in specific geographic regions.</title>
        <authorList>
            <person name="Literacka E."/>
        </authorList>
    </citation>
    <scope>NUCLEOTIDE SEQUENCE</scope>
    <source>
        <strain evidence="1">66</strain>
    </source>
</reference>
<dbReference type="AlphaFoldDB" id="A0A3P5HHT0"/>
<dbReference type="Proteomes" id="UP001173661">
    <property type="component" value="Unassembled WGS sequence"/>
</dbReference>
<geneLocation type="plasmid" evidence="5">
    <name>prhbstw-00177_3</name>
</geneLocation>
<evidence type="ECO:0000313" key="2">
    <source>
        <dbReference type="EMBL" id="QLY99957.1"/>
    </source>
</evidence>
<dbReference type="Proteomes" id="UP000512182">
    <property type="component" value="Plasmid pRHBSTW-00177_3"/>
</dbReference>
<proteinExistence type="predicted"/>
<keyword evidence="2" id="KW-0614">Plasmid</keyword>
<sequence>MTPTELLESVKTRFNPLLVREEDTLKAFLIKALTTYQDRAGVVKTLKLEKAGGTAIPLPEDYLSLVHVTDSNGLLVYSDELSGFIELELTGSERWPFRMLYLVNLRDRKLDEWQVPPAIIGMLEEYLEALINVRNVARQRRASIDGKFDYSDLPDEATLYARVQEIEEKMSSNRAIIPGATIF</sequence>
<dbReference type="EMBL" id="CP056796">
    <property type="protein sequence ID" value="QLY99957.1"/>
    <property type="molecule type" value="Genomic_DNA"/>
</dbReference>
<evidence type="ECO:0000313" key="4">
    <source>
        <dbReference type="Proteomes" id="UP000281521"/>
    </source>
</evidence>
<reference evidence="2 5" key="2">
    <citation type="submission" date="2020-06" db="EMBL/GenBank/DDBJ databases">
        <title>REHAB project genomes.</title>
        <authorList>
            <person name="Shaw L.P."/>
        </authorList>
    </citation>
    <scope>NUCLEOTIDE SEQUENCE [LARGE SCALE GENOMIC DNA]</scope>
    <source>
        <strain evidence="2 5">RHBSTW-00177</strain>
        <plasmid evidence="5">prhbstw-00177_3</plasmid>
        <plasmid evidence="2">pRHBSTW-00177_3</plasmid>
    </source>
</reference>
<evidence type="ECO:0000313" key="3">
    <source>
        <dbReference type="EMBL" id="VCZ29068.1"/>
    </source>
</evidence>
<gene>
    <name evidence="3" type="ORF">BANRA_05629</name>
    <name evidence="2" type="ORF">HV109_25260</name>
    <name evidence="1" type="ORF">Q2V20_24165</name>
</gene>
<dbReference type="EMBL" id="JAUKXU010000032">
    <property type="protein sequence ID" value="MDO2577191.1"/>
    <property type="molecule type" value="Genomic_DNA"/>
</dbReference>
<geneLocation type="plasmid" evidence="2">
    <name>pRHBSTW-00177_3</name>
</geneLocation>
<evidence type="ECO:0008006" key="6">
    <source>
        <dbReference type="Google" id="ProtNLM"/>
    </source>
</evidence>
<organism evidence="3 4">
    <name type="scientific">Escherichia coli</name>
    <dbReference type="NCBI Taxonomy" id="562"/>
    <lineage>
        <taxon>Bacteria</taxon>
        <taxon>Pseudomonadati</taxon>
        <taxon>Pseudomonadota</taxon>
        <taxon>Gammaproteobacteria</taxon>
        <taxon>Enterobacterales</taxon>
        <taxon>Enterobacteriaceae</taxon>
        <taxon>Escherichia</taxon>
    </lineage>
</organism>
<accession>A0A3P5HHT0</accession>
<dbReference type="RefSeq" id="WP_005031607.1">
    <property type="nucleotide sequence ID" value="NZ_BDPK01000028.1"/>
</dbReference>
<evidence type="ECO:0000313" key="1">
    <source>
        <dbReference type="EMBL" id="MDO2577191.1"/>
    </source>
</evidence>
<protein>
    <recommendedName>
        <fullName evidence="6">Morphogenetic protein</fullName>
    </recommendedName>
</protein>
<dbReference type="Proteomes" id="UP000281521">
    <property type="component" value="Unassembled WGS sequence"/>
</dbReference>
<reference evidence="3 4" key="1">
    <citation type="submission" date="2018-10" db="EMBL/GenBank/DDBJ databases">
        <authorList>
            <person name="Noll B N."/>
        </authorList>
    </citation>
    <scope>NUCLEOTIDE SEQUENCE [LARGE SCALE GENOMIC DNA]</scope>
    <source>
        <strain evidence="3">Ecoli022</strain>
    </source>
</reference>
<name>A0A3P5HHT0_ECOLX</name>